<keyword evidence="1" id="KW-0472">Membrane</keyword>
<gene>
    <name evidence="2" type="ORF">FHU39_001907</name>
</gene>
<reference evidence="2 3" key="1">
    <citation type="submission" date="2020-08" db="EMBL/GenBank/DDBJ databases">
        <title>Sequencing the genomes of 1000 actinobacteria strains.</title>
        <authorList>
            <person name="Klenk H.-P."/>
        </authorList>
    </citation>
    <scope>NUCLEOTIDE SEQUENCE [LARGE SCALE GENOMIC DNA]</scope>
    <source>
        <strain evidence="2 3">DSM 105369</strain>
    </source>
</reference>
<feature type="transmembrane region" description="Helical" evidence="1">
    <location>
        <begin position="12"/>
        <end position="30"/>
    </location>
</feature>
<name>A0A839N735_9MICO</name>
<proteinExistence type="predicted"/>
<evidence type="ECO:0000256" key="1">
    <source>
        <dbReference type="SAM" id="Phobius"/>
    </source>
</evidence>
<organism evidence="2 3">
    <name type="scientific">Flexivirga oryzae</name>
    <dbReference type="NCBI Taxonomy" id="1794944"/>
    <lineage>
        <taxon>Bacteria</taxon>
        <taxon>Bacillati</taxon>
        <taxon>Actinomycetota</taxon>
        <taxon>Actinomycetes</taxon>
        <taxon>Micrococcales</taxon>
        <taxon>Dermacoccaceae</taxon>
        <taxon>Flexivirga</taxon>
    </lineage>
</organism>
<comment type="caution">
    <text evidence="2">The sequence shown here is derived from an EMBL/GenBank/DDBJ whole genome shotgun (WGS) entry which is preliminary data.</text>
</comment>
<dbReference type="EMBL" id="JACHVQ010000001">
    <property type="protein sequence ID" value="MBB2891923.1"/>
    <property type="molecule type" value="Genomic_DNA"/>
</dbReference>
<keyword evidence="1" id="KW-1133">Transmembrane helix</keyword>
<keyword evidence="3" id="KW-1185">Reference proteome</keyword>
<keyword evidence="1" id="KW-0812">Transmembrane</keyword>
<evidence type="ECO:0000313" key="2">
    <source>
        <dbReference type="EMBL" id="MBB2891923.1"/>
    </source>
</evidence>
<sequence length="64" mass="7126">MDAMDRRAQSNRIVGWIGLGLAVFILFAAIRMAPYSIAWCGFLILGALLTAYASLRQLGIVRRR</sequence>
<accession>A0A839N735</accession>
<dbReference type="RefSeq" id="WP_183320120.1">
    <property type="nucleotide sequence ID" value="NZ_JACHVQ010000001.1"/>
</dbReference>
<evidence type="ECO:0000313" key="3">
    <source>
        <dbReference type="Proteomes" id="UP000559182"/>
    </source>
</evidence>
<dbReference type="Proteomes" id="UP000559182">
    <property type="component" value="Unassembled WGS sequence"/>
</dbReference>
<feature type="transmembrane region" description="Helical" evidence="1">
    <location>
        <begin position="36"/>
        <end position="55"/>
    </location>
</feature>
<dbReference type="AlphaFoldDB" id="A0A839N735"/>
<protein>
    <submittedName>
        <fullName evidence="2">Uncharacterized protein</fullName>
    </submittedName>
</protein>